<dbReference type="EMBL" id="BARS01042773">
    <property type="protein sequence ID" value="GAG32409.1"/>
    <property type="molecule type" value="Genomic_DNA"/>
</dbReference>
<feature type="non-terminal residue" evidence="1">
    <location>
        <position position="251"/>
    </location>
</feature>
<gene>
    <name evidence="1" type="ORF">S01H1_64850</name>
</gene>
<protein>
    <submittedName>
        <fullName evidence="1">Uncharacterized protein</fullName>
    </submittedName>
</protein>
<comment type="caution">
    <text evidence="1">The sequence shown here is derived from an EMBL/GenBank/DDBJ whole genome shotgun (WGS) entry which is preliminary data.</text>
</comment>
<dbReference type="InterPro" id="IPR025681">
    <property type="entry name" value="COOH-NH2_lig"/>
</dbReference>
<sequence length="251" mass="29433">GNERHKKRQNIEKLVYLLDYYLTPIMHRFIDHREVAKRHNRGYGRIHAYRHQKWGIEYRTPYSFLASPLLTKGLYALACLIAHHYYKIKLTSPQKSIVTRYGDKLSNGYPADDLEKIIIKNAKPKILRMMSLYSPNPQYNGDIISMFNLVEQGKKLKTNDVLANYGYKNQESQPVITLANYSGKMNEISKTIYQTFKDEKFTLYLEQVYWGAGSRLYLGSRYGMLPKKPFKDVEFKVLEKTDTLYDLHIGV</sequence>
<dbReference type="Pfam" id="PF14395">
    <property type="entry name" value="COOH-NH2_lig"/>
    <property type="match status" value="1"/>
</dbReference>
<feature type="non-terminal residue" evidence="1">
    <location>
        <position position="1"/>
    </location>
</feature>
<name>X0WN58_9ZZZZ</name>
<evidence type="ECO:0000313" key="1">
    <source>
        <dbReference type="EMBL" id="GAG32409.1"/>
    </source>
</evidence>
<reference evidence="1" key="1">
    <citation type="journal article" date="2014" name="Front. Microbiol.">
        <title>High frequency of phylogenetically diverse reductive dehalogenase-homologous genes in deep subseafloor sedimentary metagenomes.</title>
        <authorList>
            <person name="Kawai M."/>
            <person name="Futagami T."/>
            <person name="Toyoda A."/>
            <person name="Takaki Y."/>
            <person name="Nishi S."/>
            <person name="Hori S."/>
            <person name="Arai W."/>
            <person name="Tsubouchi T."/>
            <person name="Morono Y."/>
            <person name="Uchiyama I."/>
            <person name="Ito T."/>
            <person name="Fujiyama A."/>
            <person name="Inagaki F."/>
            <person name="Takami H."/>
        </authorList>
    </citation>
    <scope>NUCLEOTIDE SEQUENCE</scope>
    <source>
        <strain evidence="1">Expedition CK06-06</strain>
    </source>
</reference>
<accession>X0WN58</accession>
<organism evidence="1">
    <name type="scientific">marine sediment metagenome</name>
    <dbReference type="NCBI Taxonomy" id="412755"/>
    <lineage>
        <taxon>unclassified sequences</taxon>
        <taxon>metagenomes</taxon>
        <taxon>ecological metagenomes</taxon>
    </lineage>
</organism>
<dbReference type="AlphaFoldDB" id="X0WN58"/>
<proteinExistence type="predicted"/>